<dbReference type="InterPro" id="IPR014729">
    <property type="entry name" value="Rossmann-like_a/b/a_fold"/>
</dbReference>
<dbReference type="InterPro" id="IPR009008">
    <property type="entry name" value="Val/Leu/Ile-tRNA-synth_edit"/>
</dbReference>
<dbReference type="InterPro" id="IPR033709">
    <property type="entry name" value="Anticodon_Ile_ABEc"/>
</dbReference>
<protein>
    <recommendedName>
        <fullName evidence="15">Isoleucine--tRNA ligase</fullName>
        <ecNumber evidence="15">6.1.1.5</ecNumber>
    </recommendedName>
    <alternativeName>
        <fullName evidence="15">Isoleucyl-tRNA synthetase</fullName>
        <shortName evidence="15">IleRS</shortName>
    </alternativeName>
</protein>
<comment type="cofactor">
    <cofactor evidence="1 15">
        <name>Zn(2+)</name>
        <dbReference type="ChEBI" id="CHEBI:29105"/>
    </cofactor>
</comment>
<proteinExistence type="inferred from homology"/>
<evidence type="ECO:0000256" key="9">
    <source>
        <dbReference type="ARBA" id="ARBA00022833"/>
    </source>
</evidence>
<dbReference type="Pfam" id="PF00133">
    <property type="entry name" value="tRNA-synt_1"/>
    <property type="match status" value="1"/>
</dbReference>
<evidence type="ECO:0000256" key="11">
    <source>
        <dbReference type="ARBA" id="ARBA00022917"/>
    </source>
</evidence>
<keyword evidence="7 15" id="KW-0479">Metal-binding</keyword>
<comment type="caution">
    <text evidence="18">The sequence shown here is derived from an EMBL/GenBank/DDBJ whole genome shotgun (WGS) entry which is preliminary data.</text>
</comment>
<dbReference type="HAMAP" id="MF_02003">
    <property type="entry name" value="Ile_tRNA_synth_type2"/>
    <property type="match status" value="1"/>
</dbReference>
<evidence type="ECO:0000256" key="8">
    <source>
        <dbReference type="ARBA" id="ARBA00022741"/>
    </source>
</evidence>
<reference evidence="19" key="1">
    <citation type="submission" date="2017-09" db="EMBL/GenBank/DDBJ databases">
        <title>Depth-based differentiation of microbial function through sediment-hosted aquifers and enrichment of novel symbionts in the deep terrestrial subsurface.</title>
        <authorList>
            <person name="Probst A.J."/>
            <person name="Ladd B."/>
            <person name="Jarett J.K."/>
            <person name="Geller-Mcgrath D.E."/>
            <person name="Sieber C.M.K."/>
            <person name="Emerson J.B."/>
            <person name="Anantharaman K."/>
            <person name="Thomas B.C."/>
            <person name="Malmstrom R."/>
            <person name="Stieglmeier M."/>
            <person name="Klingl A."/>
            <person name="Woyke T."/>
            <person name="Ryan C.M."/>
            <person name="Banfield J.F."/>
        </authorList>
    </citation>
    <scope>NUCLEOTIDE SEQUENCE [LARGE SCALE GENOMIC DNA]</scope>
</reference>
<organism evidence="18 19">
    <name type="scientific">Candidatus Portnoybacteria bacterium CG_4_9_14_3_um_filter_43_11</name>
    <dbReference type="NCBI Taxonomy" id="1974805"/>
    <lineage>
        <taxon>Bacteria</taxon>
        <taxon>Candidatus Portnoyibacteriota</taxon>
    </lineage>
</organism>
<feature type="domain" description="Methionyl/Valyl/Leucyl/Isoleucyl-tRNA synthetase anticodon-binding" evidence="17">
    <location>
        <begin position="689"/>
        <end position="836"/>
    </location>
</feature>
<accession>A0A2M7YM97</accession>
<comment type="catalytic activity">
    <reaction evidence="14 15">
        <text>tRNA(Ile) + L-isoleucine + ATP = L-isoleucyl-tRNA(Ile) + AMP + diphosphate</text>
        <dbReference type="Rhea" id="RHEA:11060"/>
        <dbReference type="Rhea" id="RHEA-COMP:9666"/>
        <dbReference type="Rhea" id="RHEA-COMP:9695"/>
        <dbReference type="ChEBI" id="CHEBI:30616"/>
        <dbReference type="ChEBI" id="CHEBI:33019"/>
        <dbReference type="ChEBI" id="CHEBI:58045"/>
        <dbReference type="ChEBI" id="CHEBI:78442"/>
        <dbReference type="ChEBI" id="CHEBI:78528"/>
        <dbReference type="ChEBI" id="CHEBI:456215"/>
        <dbReference type="EC" id="6.1.1.5"/>
    </reaction>
</comment>
<dbReference type="PANTHER" id="PTHR42780">
    <property type="entry name" value="SOLEUCYL-TRNA SYNTHETASE"/>
    <property type="match status" value="1"/>
</dbReference>
<gene>
    <name evidence="15" type="primary">ileS</name>
    <name evidence="18" type="ORF">CO160_00730</name>
</gene>
<dbReference type="SUPFAM" id="SSF47323">
    <property type="entry name" value="Anticodon-binding domain of a subclass of class I aminoacyl-tRNA synthetases"/>
    <property type="match status" value="1"/>
</dbReference>
<dbReference type="SUPFAM" id="SSF50677">
    <property type="entry name" value="ValRS/IleRS/LeuRS editing domain"/>
    <property type="match status" value="1"/>
</dbReference>
<dbReference type="Pfam" id="PF19302">
    <property type="entry name" value="DUF5915"/>
    <property type="match status" value="1"/>
</dbReference>
<evidence type="ECO:0000256" key="12">
    <source>
        <dbReference type="ARBA" id="ARBA00023146"/>
    </source>
</evidence>
<dbReference type="GO" id="GO:0005524">
    <property type="term" value="F:ATP binding"/>
    <property type="evidence" value="ECO:0007669"/>
    <property type="project" value="UniProtKB-UniRule"/>
</dbReference>
<dbReference type="NCBIfam" id="TIGR00392">
    <property type="entry name" value="ileS"/>
    <property type="match status" value="1"/>
</dbReference>
<dbReference type="AlphaFoldDB" id="A0A2M7YM97"/>
<dbReference type="FunFam" id="3.40.50.620:FF:000075">
    <property type="entry name" value="Isoleucine--tRNA ligase"/>
    <property type="match status" value="1"/>
</dbReference>
<dbReference type="GO" id="GO:0006428">
    <property type="term" value="P:isoleucyl-tRNA aminoacylation"/>
    <property type="evidence" value="ECO:0007669"/>
    <property type="project" value="UniProtKB-UniRule"/>
</dbReference>
<keyword evidence="8 15" id="KW-0547">Nucleotide-binding</keyword>
<sequence length="967" mass="112326">MKMDLSKNELKILKFWEKSKIFEKSLKRNLPRRTNRQADKGKKKFVFFEGPPTANARPGMHHIEARVFKDVIPRYKTMRGFFVDRKAGWDTHGLPVEIQVEKELGFKTKDDIEKYGVGKFNKKCRQTVWRYKDEWERLTERIAFWVDMANPYITYENYYIESVWYLLKKIWGKGLLYKGFKVVPHCPRCVTGLSSHEVSQGYKKVKENSVYLNFRITKGNNKAKEGDFILAWTTTPWTLPGNVALAVGKNIVYVRIKYQGKNYILAKDRLGIIGTGYKIEEEFKGKDLVGLEYQPLFEIEAVRKSGKKVHFVVPADFASAKEGTGVVHTAVMYGEDDYALGERMDLPKVHTVDEKGYFAKDLAPYNLFGKYVKDAKTEKEIIDYLQNSGFLFKEEEYEHDYPFCWRCGTPLLYYAKDSWFIAMSKLRKKLVANNNKINWEPKHTKKGRFGEFVKEAKDWALSRERYWGTPLPVWQCQKCGEYKCIGSAKELGAKIKDLHRPYVDRIKLGCSCGGKMIREKSVIDVWFDSGAMPFAQWGYPYLKNSRNNFKDHYPADYISEAVDQTRGWFYTLLSIATLMEYIGEIKDGACYKNVICLGHVLDKKGKKMSKSKNNVVDPWEMCDKFGADTLRWYFYTINQAGEPKKFDVKDVADKNRRVLGTLFNSFVFWQTYKDKDFRAKKTKPKNVLDKWIISRLNLINGLVVENLEKYDVVLAARLIEEFIDDFSNWYIRRSRDKFQKPESKKQKDAASQIFYRVLFELSKIMAPFTPFISEDIYQSLKTGKDPESVHLCEYPESEICLVDSALEDKMKKVRGIVAEALAQRAKNGIKVRQPLAKLAITDKALAGDKELAGLIRDEVNIKEVVYGKSVKLDTKITAELKSEGMLRDLVRYIQDMRKDGGLKPGRLIYLRYQTESSLKNLIQSHEAEIRKDISAKKIEIGPRKREVFLVEREVNFGSEKVWLGIKK</sequence>
<dbReference type="SUPFAM" id="SSF52374">
    <property type="entry name" value="Nucleotidylyl transferase"/>
    <property type="match status" value="1"/>
</dbReference>
<dbReference type="GO" id="GO:0004822">
    <property type="term" value="F:isoleucine-tRNA ligase activity"/>
    <property type="evidence" value="ECO:0007669"/>
    <property type="project" value="UniProtKB-UniRule"/>
</dbReference>
<dbReference type="Proteomes" id="UP000230941">
    <property type="component" value="Unassembled WGS sequence"/>
</dbReference>
<evidence type="ECO:0000256" key="1">
    <source>
        <dbReference type="ARBA" id="ARBA00001947"/>
    </source>
</evidence>
<dbReference type="InterPro" id="IPR002300">
    <property type="entry name" value="aa-tRNA-synth_Ia"/>
</dbReference>
<evidence type="ECO:0000313" key="18">
    <source>
        <dbReference type="EMBL" id="PJA64042.1"/>
    </source>
</evidence>
<dbReference type="GO" id="GO:0008270">
    <property type="term" value="F:zinc ion binding"/>
    <property type="evidence" value="ECO:0007669"/>
    <property type="project" value="UniProtKB-UniRule"/>
</dbReference>
<evidence type="ECO:0000256" key="10">
    <source>
        <dbReference type="ARBA" id="ARBA00022840"/>
    </source>
</evidence>
<dbReference type="Gene3D" id="3.40.50.620">
    <property type="entry name" value="HUPs"/>
    <property type="match status" value="2"/>
</dbReference>
<keyword evidence="12 15" id="KW-0030">Aminoacyl-tRNA synthetase</keyword>
<dbReference type="PRINTS" id="PR00984">
    <property type="entry name" value="TRNASYNTHILE"/>
</dbReference>
<evidence type="ECO:0000256" key="14">
    <source>
        <dbReference type="ARBA" id="ARBA00048359"/>
    </source>
</evidence>
<evidence type="ECO:0000256" key="7">
    <source>
        <dbReference type="ARBA" id="ARBA00022723"/>
    </source>
</evidence>
<evidence type="ECO:0000259" key="16">
    <source>
        <dbReference type="Pfam" id="PF00133"/>
    </source>
</evidence>
<evidence type="ECO:0000256" key="5">
    <source>
        <dbReference type="ARBA" id="ARBA00022490"/>
    </source>
</evidence>
<dbReference type="InterPro" id="IPR023586">
    <property type="entry name" value="Ile-tRNA-ligase_type2"/>
</dbReference>
<evidence type="ECO:0000256" key="15">
    <source>
        <dbReference type="HAMAP-Rule" id="MF_02003"/>
    </source>
</evidence>
<comment type="similarity">
    <text evidence="3 15">Belongs to the class-I aminoacyl-tRNA synthetase family. IleS type 2 subfamily.</text>
</comment>
<dbReference type="Pfam" id="PF08264">
    <property type="entry name" value="Anticodon_1"/>
    <property type="match status" value="1"/>
</dbReference>
<evidence type="ECO:0000256" key="3">
    <source>
        <dbReference type="ARBA" id="ARBA00007078"/>
    </source>
</evidence>
<dbReference type="EC" id="6.1.1.5" evidence="15"/>
<keyword evidence="11 15" id="KW-0648">Protein biosynthesis</keyword>
<evidence type="ECO:0000256" key="13">
    <source>
        <dbReference type="ARBA" id="ARBA00025217"/>
    </source>
</evidence>
<evidence type="ECO:0000259" key="17">
    <source>
        <dbReference type="Pfam" id="PF08264"/>
    </source>
</evidence>
<feature type="short sequence motif" description="'KMSKS' region" evidence="15">
    <location>
        <begin position="607"/>
        <end position="611"/>
    </location>
</feature>
<comment type="subunit">
    <text evidence="4 15">Monomer.</text>
</comment>
<comment type="domain">
    <text evidence="15">IleRS has two distinct active sites: one for aminoacylation and one for editing. The misactivated valine is translocated from the active site to the editing site, which sterically excludes the correctly activated isoleucine. The single editing site contains two valyl binding pockets, one specific for each substrate (Val-AMP or Val-tRNA(Ile)).</text>
</comment>
<dbReference type="InterPro" id="IPR002301">
    <property type="entry name" value="Ile-tRNA-ligase"/>
</dbReference>
<keyword evidence="6 15" id="KW-0436">Ligase</keyword>
<keyword evidence="9 15" id="KW-0862">Zinc</keyword>
<keyword evidence="5 15" id="KW-0963">Cytoplasm</keyword>
<dbReference type="Gene3D" id="1.10.730.10">
    <property type="entry name" value="Isoleucyl-tRNA Synthetase, Domain 1"/>
    <property type="match status" value="1"/>
</dbReference>
<dbReference type="CDD" id="cd07961">
    <property type="entry name" value="Anticodon_Ia_Ile_ABEc"/>
    <property type="match status" value="1"/>
</dbReference>
<evidence type="ECO:0000256" key="6">
    <source>
        <dbReference type="ARBA" id="ARBA00022598"/>
    </source>
</evidence>
<comment type="function">
    <text evidence="13 15">Catalyzes the attachment of isoleucine to tRNA(Ile). As IleRS can inadvertently accommodate and process structurally similar amino acids such as valine, to avoid such errors it has two additional distinct tRNA(Ile)-dependent editing activities. One activity is designated as 'pretransfer' editing and involves the hydrolysis of activated Val-AMP. The other activity is designated 'posttransfer' editing and involves deacylation of mischarged Val-tRNA(Ile).</text>
</comment>
<dbReference type="FunFam" id="3.40.50.620:FF:000063">
    <property type="entry name" value="Isoleucine--tRNA ligase"/>
    <property type="match status" value="1"/>
</dbReference>
<dbReference type="GO" id="GO:0002161">
    <property type="term" value="F:aminoacyl-tRNA deacylase activity"/>
    <property type="evidence" value="ECO:0007669"/>
    <property type="project" value="InterPro"/>
</dbReference>
<dbReference type="InterPro" id="IPR013155">
    <property type="entry name" value="M/V/L/I-tRNA-synth_anticd-bd"/>
</dbReference>
<dbReference type="GO" id="GO:0000049">
    <property type="term" value="F:tRNA binding"/>
    <property type="evidence" value="ECO:0007669"/>
    <property type="project" value="InterPro"/>
</dbReference>
<feature type="short sequence motif" description="'HIGH' region" evidence="15">
    <location>
        <begin position="52"/>
        <end position="62"/>
    </location>
</feature>
<dbReference type="EMBL" id="PFWG01000018">
    <property type="protein sequence ID" value="PJA64042.1"/>
    <property type="molecule type" value="Genomic_DNA"/>
</dbReference>
<feature type="binding site" evidence="15">
    <location>
        <position position="610"/>
    </location>
    <ligand>
        <name>ATP</name>
        <dbReference type="ChEBI" id="CHEBI:30616"/>
    </ligand>
</feature>
<dbReference type="PANTHER" id="PTHR42780:SF1">
    <property type="entry name" value="ISOLEUCINE--TRNA LIGASE, CYTOPLASMIC"/>
    <property type="match status" value="1"/>
</dbReference>
<comment type="subcellular location">
    <subcellularLocation>
        <location evidence="2 15">Cytoplasm</location>
    </subcellularLocation>
</comment>
<feature type="domain" description="Aminoacyl-tRNA synthetase class Ia" evidence="16">
    <location>
        <begin position="12"/>
        <end position="636"/>
    </location>
</feature>
<dbReference type="GO" id="GO:0005737">
    <property type="term" value="C:cytoplasm"/>
    <property type="evidence" value="ECO:0007669"/>
    <property type="project" value="UniProtKB-SubCell"/>
</dbReference>
<evidence type="ECO:0000256" key="2">
    <source>
        <dbReference type="ARBA" id="ARBA00004496"/>
    </source>
</evidence>
<evidence type="ECO:0000313" key="19">
    <source>
        <dbReference type="Proteomes" id="UP000230941"/>
    </source>
</evidence>
<keyword evidence="10 15" id="KW-0067">ATP-binding</keyword>
<evidence type="ECO:0000256" key="4">
    <source>
        <dbReference type="ARBA" id="ARBA00011245"/>
    </source>
</evidence>
<dbReference type="InterPro" id="IPR009080">
    <property type="entry name" value="tRNAsynth_Ia_anticodon-bd"/>
</dbReference>
<name>A0A2M7YM97_9BACT</name>